<dbReference type="AlphaFoldDB" id="A0A9J7IEQ4"/>
<dbReference type="Gene3D" id="3.30.60.30">
    <property type="match status" value="1"/>
</dbReference>
<dbReference type="OrthoDB" id="8070469at2759"/>
<feature type="chain" id="PRO_5045899779" evidence="2">
    <location>
        <begin position="20"/>
        <end position="324"/>
    </location>
</feature>
<dbReference type="VEuPathDB" id="VectorBase:MDOMA2_006911"/>
<gene>
    <name evidence="4" type="primary">LOC109612631</name>
</gene>
<dbReference type="SUPFAM" id="SSF100895">
    <property type="entry name" value="Kazal-type serine protease inhibitors"/>
    <property type="match status" value="1"/>
</dbReference>
<dbReference type="InterPro" id="IPR036058">
    <property type="entry name" value="Kazal_dom_sf"/>
</dbReference>
<evidence type="ECO:0000313" key="3">
    <source>
        <dbReference type="Proteomes" id="UP001652621"/>
    </source>
</evidence>
<dbReference type="KEGG" id="mde:109612631"/>
<protein>
    <submittedName>
        <fullName evidence="4">Mucin-2-like</fullName>
    </submittedName>
</protein>
<feature type="signal peptide" evidence="2">
    <location>
        <begin position="1"/>
        <end position="19"/>
    </location>
</feature>
<feature type="region of interest" description="Disordered" evidence="1">
    <location>
        <begin position="137"/>
        <end position="253"/>
    </location>
</feature>
<accession>A0A9J7IEQ4</accession>
<dbReference type="CDD" id="cd00104">
    <property type="entry name" value="KAZAL_FS"/>
    <property type="match status" value="1"/>
</dbReference>
<feature type="compositionally biased region" description="Low complexity" evidence="1">
    <location>
        <begin position="149"/>
        <end position="239"/>
    </location>
</feature>
<dbReference type="GeneID" id="109612631"/>
<evidence type="ECO:0000256" key="2">
    <source>
        <dbReference type="SAM" id="SignalP"/>
    </source>
</evidence>
<sequence length="324" mass="34809">MKAIFLISVICLMALSSRATIVPWATSQHPSSFLYRPHGGFHPSGPVCGVLNGYYKTFYNLQQFLDYNKNGYAFTFYCTGPCPPAVHNACPTTFDPVCATNLVETKTFSSPCAVQEETYRTGITWIQISTGFCHVPPPETSSTAAPVITPSTPEVTEAPATTPEVTTPEVTTPETTTPEPTTEETTTPEVTTPETTTPEPSTDETATPEDTTPEVTTPEVTTPEVTTPEPTTPEASTDPTTDDSLLENNTSDPSFAVGALNEILTPPESQFDPSSAFYFAQFLSALQSSPFKGLPNGSVLSYRNNVGNDYGIYAEGNVFNNAPL</sequence>
<evidence type="ECO:0000256" key="1">
    <source>
        <dbReference type="SAM" id="MobiDB-lite"/>
    </source>
</evidence>
<dbReference type="PANTHER" id="PTHR21523">
    <property type="match status" value="1"/>
</dbReference>
<dbReference type="PANTHER" id="PTHR21523:SF47">
    <property type="entry name" value="SALIVARY GLUE PROTEIN SGS-3"/>
    <property type="match status" value="1"/>
</dbReference>
<name>A0A9J7IEQ4_MUSDO</name>
<dbReference type="Proteomes" id="UP001652621">
    <property type="component" value="Unplaced"/>
</dbReference>
<dbReference type="RefSeq" id="XP_019892385.2">
    <property type="nucleotide sequence ID" value="XM_020036826.2"/>
</dbReference>
<reference evidence="4" key="1">
    <citation type="submission" date="2025-08" db="UniProtKB">
        <authorList>
            <consortium name="RefSeq"/>
        </authorList>
    </citation>
    <scope>IDENTIFICATION</scope>
    <source>
        <strain evidence="4">Aabys</strain>
        <tissue evidence="4">Whole body</tissue>
    </source>
</reference>
<keyword evidence="2" id="KW-0732">Signal</keyword>
<organism evidence="3 4">
    <name type="scientific">Musca domestica</name>
    <name type="common">House fly</name>
    <dbReference type="NCBI Taxonomy" id="7370"/>
    <lineage>
        <taxon>Eukaryota</taxon>
        <taxon>Metazoa</taxon>
        <taxon>Ecdysozoa</taxon>
        <taxon>Arthropoda</taxon>
        <taxon>Hexapoda</taxon>
        <taxon>Insecta</taxon>
        <taxon>Pterygota</taxon>
        <taxon>Neoptera</taxon>
        <taxon>Endopterygota</taxon>
        <taxon>Diptera</taxon>
        <taxon>Brachycera</taxon>
        <taxon>Muscomorpha</taxon>
        <taxon>Muscoidea</taxon>
        <taxon>Muscidae</taxon>
        <taxon>Musca</taxon>
    </lineage>
</organism>
<evidence type="ECO:0000313" key="4">
    <source>
        <dbReference type="RefSeq" id="XP_019892385.2"/>
    </source>
</evidence>
<proteinExistence type="predicted"/>
<keyword evidence="3" id="KW-1185">Reference proteome</keyword>